<reference evidence="1 2" key="2">
    <citation type="journal article" date="2022" name="Mol. Ecol. Resour.">
        <title>The genomes of chicory, endive, great burdock and yacon provide insights into Asteraceae paleo-polyploidization history and plant inulin production.</title>
        <authorList>
            <person name="Fan W."/>
            <person name="Wang S."/>
            <person name="Wang H."/>
            <person name="Wang A."/>
            <person name="Jiang F."/>
            <person name="Liu H."/>
            <person name="Zhao H."/>
            <person name="Xu D."/>
            <person name="Zhang Y."/>
        </authorList>
    </citation>
    <scope>NUCLEOTIDE SEQUENCE [LARGE SCALE GENOMIC DNA]</scope>
    <source>
        <strain evidence="2">cv. Punajuju</strain>
        <tissue evidence="1">Leaves</tissue>
    </source>
</reference>
<dbReference type="EMBL" id="CM042017">
    <property type="protein sequence ID" value="KAI3691482.1"/>
    <property type="molecule type" value="Genomic_DNA"/>
</dbReference>
<organism evidence="1 2">
    <name type="scientific">Cichorium intybus</name>
    <name type="common">Chicory</name>
    <dbReference type="NCBI Taxonomy" id="13427"/>
    <lineage>
        <taxon>Eukaryota</taxon>
        <taxon>Viridiplantae</taxon>
        <taxon>Streptophyta</taxon>
        <taxon>Embryophyta</taxon>
        <taxon>Tracheophyta</taxon>
        <taxon>Spermatophyta</taxon>
        <taxon>Magnoliopsida</taxon>
        <taxon>eudicotyledons</taxon>
        <taxon>Gunneridae</taxon>
        <taxon>Pentapetalae</taxon>
        <taxon>asterids</taxon>
        <taxon>campanulids</taxon>
        <taxon>Asterales</taxon>
        <taxon>Asteraceae</taxon>
        <taxon>Cichorioideae</taxon>
        <taxon>Cichorieae</taxon>
        <taxon>Cichoriinae</taxon>
        <taxon>Cichorium</taxon>
    </lineage>
</organism>
<sequence length="187" mass="20334">MILPPRVTSLPGFSSLELVLAASLMAIEYQILVNDLVVTWFSPSSESSLEGIYPFQIYRILVEGLKGQVSSVGESVRDENMALHRKDRLDGLSPTKPSDTWQEHDSAVADVSIPSVPTCVDLPEPRIISVWNLCSENMDSRRTGPTKANVAGPNTYLLTFIFSVTKPPSKTARSIPGANHHGGATKT</sequence>
<evidence type="ECO:0000313" key="1">
    <source>
        <dbReference type="EMBL" id="KAI3691482.1"/>
    </source>
</evidence>
<gene>
    <name evidence="1" type="ORF">L2E82_49843</name>
</gene>
<keyword evidence="2" id="KW-1185">Reference proteome</keyword>
<protein>
    <submittedName>
        <fullName evidence="1">Uncharacterized protein</fullName>
    </submittedName>
</protein>
<comment type="caution">
    <text evidence="1">The sequence shown here is derived from an EMBL/GenBank/DDBJ whole genome shotgun (WGS) entry which is preliminary data.</text>
</comment>
<accession>A0ACB8Z1P5</accession>
<evidence type="ECO:0000313" key="2">
    <source>
        <dbReference type="Proteomes" id="UP001055811"/>
    </source>
</evidence>
<proteinExistence type="predicted"/>
<name>A0ACB8Z1P5_CICIN</name>
<reference evidence="2" key="1">
    <citation type="journal article" date="2022" name="Mol. Ecol. Resour.">
        <title>The genomes of chicory, endive, great burdock and yacon provide insights into Asteraceae palaeo-polyploidization history and plant inulin production.</title>
        <authorList>
            <person name="Fan W."/>
            <person name="Wang S."/>
            <person name="Wang H."/>
            <person name="Wang A."/>
            <person name="Jiang F."/>
            <person name="Liu H."/>
            <person name="Zhao H."/>
            <person name="Xu D."/>
            <person name="Zhang Y."/>
        </authorList>
    </citation>
    <scope>NUCLEOTIDE SEQUENCE [LARGE SCALE GENOMIC DNA]</scope>
    <source>
        <strain evidence="2">cv. Punajuju</strain>
    </source>
</reference>
<dbReference type="Proteomes" id="UP001055811">
    <property type="component" value="Linkage Group LG09"/>
</dbReference>